<dbReference type="Pfam" id="PF01541">
    <property type="entry name" value="GIY-YIG"/>
    <property type="match status" value="1"/>
</dbReference>
<keyword evidence="4" id="KW-0378">Hydrolase</keyword>
<evidence type="ECO:0000256" key="2">
    <source>
        <dbReference type="ARBA" id="ARBA00022842"/>
    </source>
</evidence>
<keyword evidence="5" id="KW-1185">Reference proteome</keyword>
<feature type="domain" description="GIY-YIG" evidence="3">
    <location>
        <begin position="1"/>
        <end position="92"/>
    </location>
</feature>
<proteinExistence type="predicted"/>
<name>A0A0U2A0N6_9CAUD</name>
<reference evidence="4 5" key="1">
    <citation type="journal article" date="2016" name="Virus Genes">
        <title>Genomic analysis of Staphylococcus phage Stau2 isolated from medical specimen.</title>
        <authorList>
            <person name="Hsieh S.E."/>
            <person name="Tseng Y.H."/>
            <person name="Lo H.H."/>
            <person name="Chen S.T."/>
            <person name="Wu C.N."/>
        </authorList>
    </citation>
    <scope>NUCLEOTIDE SEQUENCE [LARGE SCALE GENOMIC DNA]</scope>
</reference>
<evidence type="ECO:0000313" key="4">
    <source>
        <dbReference type="EMBL" id="AKA61327.1"/>
    </source>
</evidence>
<dbReference type="KEGG" id="vg:28802289"/>
<dbReference type="EMBL" id="KP881332">
    <property type="protein sequence ID" value="AKA61327.1"/>
    <property type="molecule type" value="Genomic_DNA"/>
</dbReference>
<dbReference type="PROSITE" id="PS50164">
    <property type="entry name" value="GIY_YIG"/>
    <property type="match status" value="1"/>
</dbReference>
<dbReference type="InterPro" id="IPR048681">
    <property type="entry name" value="I-TevI_DNA-bd"/>
</dbReference>
<dbReference type="SUPFAM" id="SSF82771">
    <property type="entry name" value="GIY-YIG endonuclease"/>
    <property type="match status" value="1"/>
</dbReference>
<dbReference type="Gene3D" id="3.40.1440.10">
    <property type="entry name" value="GIY-YIG endonuclease"/>
    <property type="match status" value="1"/>
</dbReference>
<dbReference type="Proteomes" id="UP000207597">
    <property type="component" value="Segment"/>
</dbReference>
<keyword evidence="4" id="KW-0540">Nuclease</keyword>
<gene>
    <name evidence="4" type="ORF">Stau2_76</name>
</gene>
<dbReference type="InterPro" id="IPR035901">
    <property type="entry name" value="GIY-YIG_endonuc_sf"/>
</dbReference>
<dbReference type="GeneID" id="28802289"/>
<dbReference type="CDD" id="cd10443">
    <property type="entry name" value="GIY-YIG_HE_Tlr8p_PBC-V_like"/>
    <property type="match status" value="1"/>
</dbReference>
<sequence length="160" mass="18903">MEYHIYKITNKNNNKIYIGITSKTVQHRFKNHIRKAKIGSTTNLHQSMMKHGEENFYVEELYTFSTEDKKFAYMVEQIFIDMYESVKKGYNMEIGFGWNIMDRRGKNNPMYGKESANAKKVIVDGVVYKNMGICSEELGINRNTLTRRCNSEKFPNYKYC</sequence>
<dbReference type="GO" id="GO:0004519">
    <property type="term" value="F:endonuclease activity"/>
    <property type="evidence" value="ECO:0007669"/>
    <property type="project" value="UniProtKB-KW"/>
</dbReference>
<dbReference type="RefSeq" id="YP_009275833.1">
    <property type="nucleotide sequence ID" value="NC_030933.1"/>
</dbReference>
<keyword evidence="4" id="KW-0255">Endonuclease</keyword>
<accession>A0A0U2A0N6</accession>
<organism evidence="4 5">
    <name type="scientific">Staphylococcus phage Stau2</name>
    <dbReference type="NCBI Taxonomy" id="1200862"/>
    <lineage>
        <taxon>Viruses</taxon>
        <taxon>Duplodnaviria</taxon>
        <taxon>Heunggongvirae</taxon>
        <taxon>Uroviricota</taxon>
        <taxon>Caudoviricetes</taxon>
        <taxon>Herelleviridae</taxon>
        <taxon>Twortvirinae</taxon>
        <taxon>Silviavirus</taxon>
        <taxon>Silviavirus stau2</taxon>
    </lineage>
</organism>
<dbReference type="InterPro" id="IPR000305">
    <property type="entry name" value="GIY-YIG_endonuc"/>
</dbReference>
<dbReference type="Pfam" id="PF20987">
    <property type="entry name" value="I-TevI_DNA-bd"/>
    <property type="match status" value="1"/>
</dbReference>
<evidence type="ECO:0000259" key="3">
    <source>
        <dbReference type="PROSITE" id="PS50164"/>
    </source>
</evidence>
<comment type="cofactor">
    <cofactor evidence="1">
        <name>Mg(2+)</name>
        <dbReference type="ChEBI" id="CHEBI:18420"/>
    </cofactor>
</comment>
<dbReference type="SUPFAM" id="SSF64496">
    <property type="entry name" value="DNA-binding domain of intron-encoded endonucleases"/>
    <property type="match status" value="1"/>
</dbReference>
<keyword evidence="2" id="KW-0460">Magnesium</keyword>
<dbReference type="SMART" id="SM00465">
    <property type="entry name" value="GIYc"/>
    <property type="match status" value="1"/>
</dbReference>
<protein>
    <submittedName>
        <fullName evidence="4">Homing endonuclease</fullName>
    </submittedName>
</protein>
<evidence type="ECO:0000313" key="5">
    <source>
        <dbReference type="Proteomes" id="UP000207597"/>
    </source>
</evidence>
<evidence type="ECO:0000256" key="1">
    <source>
        <dbReference type="ARBA" id="ARBA00001946"/>
    </source>
</evidence>